<keyword evidence="4 8" id="KW-0406">Ion transport</keyword>
<reference evidence="9 10" key="1">
    <citation type="submission" date="2018-06" db="EMBL/GenBank/DDBJ databases">
        <authorList>
            <consortium name="Pathogen Informatics"/>
            <person name="Doyle S."/>
        </authorList>
    </citation>
    <scope>NUCLEOTIDE SEQUENCE [LARGE SCALE GENOMIC DNA]</scope>
    <source>
        <strain evidence="9 10">NCTC10283</strain>
    </source>
</reference>
<dbReference type="PRINTS" id="PR00125">
    <property type="entry name" value="ATPASEDELTA"/>
</dbReference>
<comment type="function">
    <text evidence="8">This protein is part of the stalk that links CF(0) to CF(1). It either transmits conformational changes from CF(0) to CF(1) or is implicated in proton conduction.</text>
</comment>
<dbReference type="STRING" id="1120980.GCA_000745955_00309"/>
<dbReference type="InterPro" id="IPR000711">
    <property type="entry name" value="ATPase_OSCP/dsu"/>
</dbReference>
<dbReference type="GO" id="GO:0045259">
    <property type="term" value="C:proton-transporting ATP synthase complex"/>
    <property type="evidence" value="ECO:0007669"/>
    <property type="project" value="UniProtKB-KW"/>
</dbReference>
<keyword evidence="7 8" id="KW-0066">ATP synthesis</keyword>
<gene>
    <name evidence="8 9" type="primary">atpH</name>
    <name evidence="9" type="ORF">NCTC10283_02303</name>
</gene>
<keyword evidence="5 8" id="KW-0472">Membrane</keyword>
<dbReference type="RefSeq" id="WP_034290989.1">
    <property type="nucleotide sequence ID" value="NZ_CP091519.2"/>
</dbReference>
<organism evidence="9 10">
    <name type="scientific">Alysiella crassa</name>
    <dbReference type="NCBI Taxonomy" id="153491"/>
    <lineage>
        <taxon>Bacteria</taxon>
        <taxon>Pseudomonadati</taxon>
        <taxon>Pseudomonadota</taxon>
        <taxon>Betaproteobacteria</taxon>
        <taxon>Neisseriales</taxon>
        <taxon>Neisseriaceae</taxon>
        <taxon>Alysiella</taxon>
    </lineage>
</organism>
<dbReference type="Proteomes" id="UP000254209">
    <property type="component" value="Unassembled WGS sequence"/>
</dbReference>
<evidence type="ECO:0000256" key="5">
    <source>
        <dbReference type="ARBA" id="ARBA00023136"/>
    </source>
</evidence>
<evidence type="ECO:0000256" key="1">
    <source>
        <dbReference type="ARBA" id="ARBA00004370"/>
    </source>
</evidence>
<comment type="subcellular location">
    <subcellularLocation>
        <location evidence="8">Cell membrane</location>
        <topology evidence="8">Peripheral membrane protein</topology>
    </subcellularLocation>
    <subcellularLocation>
        <location evidence="1">Membrane</location>
    </subcellularLocation>
</comment>
<sequence>MIEFATVARPYAKALFELAEQKKQIETWLNGLAELAWLMQQPKVVTLLEQADLSATQKADDLIQLMADSKAMQDVEFKNFLHVVAQEKRLVALPEIYAQYKTLVLSRNNTKQAVIYTAFDIAGEGQRAKIISDLEQHFNTRLQATFKTQPDLIGGVKVEVGDQVLDLSVQGKLKALYATMTN</sequence>
<evidence type="ECO:0000313" key="10">
    <source>
        <dbReference type="Proteomes" id="UP000254209"/>
    </source>
</evidence>
<dbReference type="OrthoDB" id="9816221at2"/>
<dbReference type="InterPro" id="IPR026015">
    <property type="entry name" value="ATP_synth_OSCP/delta_N_sf"/>
</dbReference>
<keyword evidence="8" id="KW-1003">Cell membrane</keyword>
<dbReference type="HAMAP" id="MF_01416">
    <property type="entry name" value="ATP_synth_delta_bact"/>
    <property type="match status" value="1"/>
</dbReference>
<dbReference type="NCBIfam" id="NF004402">
    <property type="entry name" value="PRK05758.2-2"/>
    <property type="match status" value="1"/>
</dbReference>
<keyword evidence="10" id="KW-1185">Reference proteome</keyword>
<keyword evidence="2 8" id="KW-0813">Transport</keyword>
<keyword evidence="3 8" id="KW-0375">Hydrogen ion transport</keyword>
<accession>A0A376BUQ0</accession>
<evidence type="ECO:0000313" key="9">
    <source>
        <dbReference type="EMBL" id="SSY80742.1"/>
    </source>
</evidence>
<name>A0A376BUQ0_9NEIS</name>
<dbReference type="Pfam" id="PF00213">
    <property type="entry name" value="OSCP"/>
    <property type="match status" value="1"/>
</dbReference>
<dbReference type="EMBL" id="UFSO01000003">
    <property type="protein sequence ID" value="SSY80742.1"/>
    <property type="molecule type" value="Genomic_DNA"/>
</dbReference>
<evidence type="ECO:0000256" key="8">
    <source>
        <dbReference type="HAMAP-Rule" id="MF_01416"/>
    </source>
</evidence>
<comment type="function">
    <text evidence="8">F(1)F(0) ATP synthase produces ATP from ADP in the presence of a proton or sodium gradient. F-type ATPases consist of two structural domains, F(1) containing the extramembraneous catalytic core and F(0) containing the membrane proton channel, linked together by a central stalk and a peripheral stalk. During catalysis, ATP synthesis in the catalytic domain of F(1) is coupled via a rotary mechanism of the central stalk subunits to proton translocation.</text>
</comment>
<dbReference type="AlphaFoldDB" id="A0A376BUQ0"/>
<comment type="similarity">
    <text evidence="8">Belongs to the ATPase delta chain family.</text>
</comment>
<proteinExistence type="inferred from homology"/>
<evidence type="ECO:0000256" key="7">
    <source>
        <dbReference type="ARBA" id="ARBA00023310"/>
    </source>
</evidence>
<keyword evidence="6 8" id="KW-0139">CF(1)</keyword>
<dbReference type="GO" id="GO:0005886">
    <property type="term" value="C:plasma membrane"/>
    <property type="evidence" value="ECO:0007669"/>
    <property type="project" value="UniProtKB-SubCell"/>
</dbReference>
<evidence type="ECO:0000256" key="3">
    <source>
        <dbReference type="ARBA" id="ARBA00022781"/>
    </source>
</evidence>
<dbReference type="SUPFAM" id="SSF47928">
    <property type="entry name" value="N-terminal domain of the delta subunit of the F1F0-ATP synthase"/>
    <property type="match status" value="1"/>
</dbReference>
<evidence type="ECO:0000256" key="6">
    <source>
        <dbReference type="ARBA" id="ARBA00023196"/>
    </source>
</evidence>
<dbReference type="PANTHER" id="PTHR11910">
    <property type="entry name" value="ATP SYNTHASE DELTA CHAIN"/>
    <property type="match status" value="1"/>
</dbReference>
<dbReference type="NCBIfam" id="TIGR01145">
    <property type="entry name" value="ATP_synt_delta"/>
    <property type="match status" value="1"/>
</dbReference>
<protein>
    <recommendedName>
        <fullName evidence="8">ATP synthase subunit delta</fullName>
    </recommendedName>
    <alternativeName>
        <fullName evidence="8">ATP synthase F(1) sector subunit delta</fullName>
    </alternativeName>
    <alternativeName>
        <fullName evidence="8">F-type ATPase subunit delta</fullName>
        <shortName evidence="8">F-ATPase subunit delta</shortName>
    </alternativeName>
</protein>
<evidence type="ECO:0000256" key="4">
    <source>
        <dbReference type="ARBA" id="ARBA00023065"/>
    </source>
</evidence>
<dbReference type="GO" id="GO:0046933">
    <property type="term" value="F:proton-transporting ATP synthase activity, rotational mechanism"/>
    <property type="evidence" value="ECO:0007669"/>
    <property type="project" value="UniProtKB-UniRule"/>
</dbReference>
<dbReference type="Gene3D" id="1.10.520.20">
    <property type="entry name" value="N-terminal domain of the delta subunit of the F1F0-ATP synthase"/>
    <property type="match status" value="1"/>
</dbReference>
<evidence type="ECO:0000256" key="2">
    <source>
        <dbReference type="ARBA" id="ARBA00022448"/>
    </source>
</evidence>